<dbReference type="InParanoid" id="K1QMS7"/>
<dbReference type="GO" id="GO:0006633">
    <property type="term" value="P:fatty acid biosynthetic process"/>
    <property type="evidence" value="ECO:0007669"/>
    <property type="project" value="UniProtKB-UniPathway"/>
</dbReference>
<feature type="domain" description="Malonyl-CoA:ACP transacylase (MAT)" evidence="2">
    <location>
        <begin position="37"/>
        <end position="345"/>
    </location>
</feature>
<sequence length="347" mass="38707">MAFDANISDKTVSTKEVISDKRVKRKAFVNARFPILLFPGQGSQFVGMGKKALHYPGVKEMYEEISEHFRKDILKLCLLGPKEELDKTINCQPAVFITSLAAVEMMKELYPEILEGPTCMAGYSLGEITACVCAGVLSFTDALTLLNTRAYSMQEASEEVGSGMLTMTISHQSKLGLAKEAAMKFCKSECGILNPVVQTASYLTPYHKVVAGHNEALDFISDTSQQFGLKGCKRLPVSGAFHTMLMDSARKEMYSTIKNIDVTTKTKHRVYYNVTGKTTSQENFVKKNLCEQLVHPIKWEQAMQSIYGRPLGEEFPQTFEVGPGGQLGYILRLINKKAYSNYRRIEV</sequence>
<dbReference type="Pfam" id="PF00698">
    <property type="entry name" value="Acyl_transf_1"/>
    <property type="match status" value="1"/>
</dbReference>
<dbReference type="HOGENOM" id="CLU_030558_2_1_1"/>
<dbReference type="PANTHER" id="PTHR47170">
    <property type="entry name" value="MALONYL-COA ACP TRANSACYLASE, ACP-BINDING"/>
    <property type="match status" value="1"/>
</dbReference>
<dbReference type="InterPro" id="IPR016036">
    <property type="entry name" value="Malonyl_transacylase_ACP-bd"/>
</dbReference>
<dbReference type="UniPathway" id="UPA00094"/>
<dbReference type="InterPro" id="IPR024925">
    <property type="entry name" value="Malonyl_CoA-ACP_transAc"/>
</dbReference>
<reference evidence="3" key="1">
    <citation type="journal article" date="2012" name="Nature">
        <title>The oyster genome reveals stress adaptation and complexity of shell formation.</title>
        <authorList>
            <person name="Zhang G."/>
            <person name="Fang X."/>
            <person name="Guo X."/>
            <person name="Li L."/>
            <person name="Luo R."/>
            <person name="Xu F."/>
            <person name="Yang P."/>
            <person name="Zhang L."/>
            <person name="Wang X."/>
            <person name="Qi H."/>
            <person name="Xiong Z."/>
            <person name="Que H."/>
            <person name="Xie Y."/>
            <person name="Holland P.W."/>
            <person name="Paps J."/>
            <person name="Zhu Y."/>
            <person name="Wu F."/>
            <person name="Chen Y."/>
            <person name="Wang J."/>
            <person name="Peng C."/>
            <person name="Meng J."/>
            <person name="Yang L."/>
            <person name="Liu J."/>
            <person name="Wen B."/>
            <person name="Zhang N."/>
            <person name="Huang Z."/>
            <person name="Zhu Q."/>
            <person name="Feng Y."/>
            <person name="Mount A."/>
            <person name="Hedgecock D."/>
            <person name="Xu Z."/>
            <person name="Liu Y."/>
            <person name="Domazet-Loso T."/>
            <person name="Du Y."/>
            <person name="Sun X."/>
            <person name="Zhang S."/>
            <person name="Liu B."/>
            <person name="Cheng P."/>
            <person name="Jiang X."/>
            <person name="Li J."/>
            <person name="Fan D."/>
            <person name="Wang W."/>
            <person name="Fu W."/>
            <person name="Wang T."/>
            <person name="Wang B."/>
            <person name="Zhang J."/>
            <person name="Peng Z."/>
            <person name="Li Y."/>
            <person name="Li N."/>
            <person name="Wang J."/>
            <person name="Chen M."/>
            <person name="He Y."/>
            <person name="Tan F."/>
            <person name="Song X."/>
            <person name="Zheng Q."/>
            <person name="Huang R."/>
            <person name="Yang H."/>
            <person name="Du X."/>
            <person name="Chen L."/>
            <person name="Yang M."/>
            <person name="Gaffney P.M."/>
            <person name="Wang S."/>
            <person name="Luo L."/>
            <person name="She Z."/>
            <person name="Ming Y."/>
            <person name="Huang W."/>
            <person name="Zhang S."/>
            <person name="Huang B."/>
            <person name="Zhang Y."/>
            <person name="Qu T."/>
            <person name="Ni P."/>
            <person name="Miao G."/>
            <person name="Wang J."/>
            <person name="Wang Q."/>
            <person name="Steinberg C.E."/>
            <person name="Wang H."/>
            <person name="Li N."/>
            <person name="Qian L."/>
            <person name="Zhang G."/>
            <person name="Li Y."/>
            <person name="Yang H."/>
            <person name="Liu X."/>
            <person name="Wang J."/>
            <person name="Yin Y."/>
            <person name="Wang J."/>
        </authorList>
    </citation>
    <scope>NUCLEOTIDE SEQUENCE [LARGE SCALE GENOMIC DNA]</scope>
    <source>
        <strain evidence="3">05x7-T-G4-1.051#20</strain>
    </source>
</reference>
<dbReference type="SMART" id="SM00827">
    <property type="entry name" value="PKS_AT"/>
    <property type="match status" value="1"/>
</dbReference>
<dbReference type="InterPro" id="IPR016035">
    <property type="entry name" value="Acyl_Trfase/lysoPLipase"/>
</dbReference>
<organism evidence="3">
    <name type="scientific">Magallana gigas</name>
    <name type="common">Pacific oyster</name>
    <name type="synonym">Crassostrea gigas</name>
    <dbReference type="NCBI Taxonomy" id="29159"/>
    <lineage>
        <taxon>Eukaryota</taxon>
        <taxon>Metazoa</taxon>
        <taxon>Spiralia</taxon>
        <taxon>Lophotrochozoa</taxon>
        <taxon>Mollusca</taxon>
        <taxon>Bivalvia</taxon>
        <taxon>Autobranchia</taxon>
        <taxon>Pteriomorphia</taxon>
        <taxon>Ostreida</taxon>
        <taxon>Ostreoidea</taxon>
        <taxon>Ostreidae</taxon>
        <taxon>Magallana</taxon>
    </lineage>
</organism>
<dbReference type="InterPro" id="IPR014043">
    <property type="entry name" value="Acyl_transferase_dom"/>
</dbReference>
<accession>K1QMS7</accession>
<dbReference type="InterPro" id="IPR001227">
    <property type="entry name" value="Ac_transferase_dom_sf"/>
</dbReference>
<dbReference type="PIRSF" id="PIRSF000446">
    <property type="entry name" value="Mct"/>
    <property type="match status" value="1"/>
</dbReference>
<dbReference type="InterPro" id="IPR052760">
    <property type="entry name" value="Mitochondrial_malonyltrans"/>
</dbReference>
<evidence type="ECO:0000313" key="3">
    <source>
        <dbReference type="EMBL" id="EKC32399.1"/>
    </source>
</evidence>
<dbReference type="AlphaFoldDB" id="K1QMS7"/>
<dbReference type="SUPFAM" id="SSF55048">
    <property type="entry name" value="Probable ACP-binding domain of malonyl-CoA ACP transacylase"/>
    <property type="match status" value="1"/>
</dbReference>
<dbReference type="Gene3D" id="3.30.70.250">
    <property type="entry name" value="Malonyl-CoA ACP transacylase, ACP-binding"/>
    <property type="match status" value="1"/>
</dbReference>
<comment type="similarity">
    <text evidence="1">Belongs to the FabD family.</text>
</comment>
<dbReference type="GO" id="GO:0016740">
    <property type="term" value="F:transferase activity"/>
    <property type="evidence" value="ECO:0007669"/>
    <property type="project" value="InterPro"/>
</dbReference>
<evidence type="ECO:0000259" key="2">
    <source>
        <dbReference type="SMART" id="SM00827"/>
    </source>
</evidence>
<dbReference type="EMBL" id="JH818621">
    <property type="protein sequence ID" value="EKC32399.1"/>
    <property type="molecule type" value="Genomic_DNA"/>
</dbReference>
<dbReference type="Gene3D" id="3.40.366.10">
    <property type="entry name" value="Malonyl-Coenzyme A Acyl Carrier Protein, domain 2"/>
    <property type="match status" value="1"/>
</dbReference>
<protein>
    <submittedName>
        <fullName evidence="3">Malonyl CoA-acyl carrier protein transacylase, mitochondrial</fullName>
    </submittedName>
</protein>
<dbReference type="SUPFAM" id="SSF52151">
    <property type="entry name" value="FabD/lysophospholipase-like"/>
    <property type="match status" value="1"/>
</dbReference>
<proteinExistence type="inferred from homology"/>
<name>K1QMS7_MAGGI</name>
<dbReference type="FunCoup" id="K1QMS7">
    <property type="interactions" value="1165"/>
</dbReference>
<evidence type="ECO:0000256" key="1">
    <source>
        <dbReference type="ARBA" id="ARBA00008217"/>
    </source>
</evidence>
<gene>
    <name evidence="3" type="ORF">CGI_10022276</name>
</gene>
<dbReference type="PANTHER" id="PTHR47170:SF2">
    <property type="entry name" value="MALONYL-COA:ACP TRANSACYLASE (MAT) DOMAIN-CONTAINING PROTEIN"/>
    <property type="match status" value="1"/>
</dbReference>